<proteinExistence type="predicted"/>
<reference evidence="2" key="1">
    <citation type="submission" date="2017-03" db="EMBL/GenBank/DDBJ databases">
        <authorList>
            <person name="Herbold C."/>
        </authorList>
    </citation>
    <scope>NUCLEOTIDE SEQUENCE [LARGE SCALE GENOMIC DNA]</scope>
</reference>
<protein>
    <submittedName>
        <fullName evidence="1">Uncharacterized protein</fullName>
    </submittedName>
</protein>
<evidence type="ECO:0000313" key="1">
    <source>
        <dbReference type="EMBL" id="SMH71133.1"/>
    </source>
</evidence>
<name>A0A2H1FEE6_9ARCH</name>
<dbReference type="Proteomes" id="UP000230607">
    <property type="component" value="Chromosome 1"/>
</dbReference>
<dbReference type="AlphaFoldDB" id="A0A2H1FEE6"/>
<accession>A0A2H1FEE6</accession>
<gene>
    <name evidence="1" type="ORF">NCS_10940</name>
</gene>
<sequence length="77" mass="8720">MEEIAWDVIEQVFAQTVKESGITDYGLQQTIFNNIKKELTCQIEASLGRNVESMTHDNLKNIIQKAIERVNTPVRAG</sequence>
<evidence type="ECO:0000313" key="2">
    <source>
        <dbReference type="Proteomes" id="UP000230607"/>
    </source>
</evidence>
<dbReference type="OrthoDB" id="382518at2157"/>
<dbReference type="RefSeq" id="WP_157927158.1">
    <property type="nucleotide sequence ID" value="NZ_LT841358.1"/>
</dbReference>
<organism evidence="1 2">
    <name type="scientific">Candidatus Nitrosotalea okcheonensis</name>
    <dbReference type="NCBI Taxonomy" id="1903276"/>
    <lineage>
        <taxon>Archaea</taxon>
        <taxon>Nitrososphaerota</taxon>
        <taxon>Nitrososphaeria</taxon>
        <taxon>Nitrosotaleales</taxon>
        <taxon>Nitrosotaleaceae</taxon>
        <taxon>Nitrosotalea</taxon>
    </lineage>
</organism>
<keyword evidence="2" id="KW-1185">Reference proteome</keyword>
<dbReference type="EMBL" id="LT841358">
    <property type="protein sequence ID" value="SMH71133.1"/>
    <property type="molecule type" value="Genomic_DNA"/>
</dbReference>